<evidence type="ECO:0000313" key="5">
    <source>
        <dbReference type="EMBL" id="PYH45846.1"/>
    </source>
</evidence>
<dbReference type="Pfam" id="PF12464">
    <property type="entry name" value="Mac"/>
    <property type="match status" value="1"/>
</dbReference>
<reference evidence="5 6" key="1">
    <citation type="submission" date="2016-12" db="EMBL/GenBank/DDBJ databases">
        <title>The genomes of Aspergillus section Nigri reveals drivers in fungal speciation.</title>
        <authorList>
            <consortium name="DOE Joint Genome Institute"/>
            <person name="Vesth T.C."/>
            <person name="Nybo J."/>
            <person name="Theobald S."/>
            <person name="Brandl J."/>
            <person name="Frisvad J.C."/>
            <person name="Nielsen K.F."/>
            <person name="Lyhne E.K."/>
            <person name="Kogle M.E."/>
            <person name="Kuo A."/>
            <person name="Riley R."/>
            <person name="Clum A."/>
            <person name="Nolan M."/>
            <person name="Lipzen A."/>
            <person name="Salamov A."/>
            <person name="Henrissat B."/>
            <person name="Wiebenga A."/>
            <person name="De Vries R.P."/>
            <person name="Grigoriev I.V."/>
            <person name="Mortensen U.H."/>
            <person name="Andersen M.R."/>
            <person name="Baker S.E."/>
        </authorList>
    </citation>
    <scope>NUCLEOTIDE SEQUENCE [LARGE SCALE GENOMIC DNA]</scope>
    <source>
        <strain evidence="5 6">JOP 1030-1</strain>
    </source>
</reference>
<evidence type="ECO:0000313" key="6">
    <source>
        <dbReference type="Proteomes" id="UP000248349"/>
    </source>
</evidence>
<feature type="compositionally biased region" description="Polar residues" evidence="3">
    <location>
        <begin position="36"/>
        <end position="48"/>
    </location>
</feature>
<sequence>MLQAPLSPPVADMVSLSFSQTPKTPRPTRVTRKDAQVSSLTISDNKQAMSPAEDPVSHQNVGPDHLSVAGLVAARKRCQNACRRFNNAGDVSRRQMLELWKE</sequence>
<dbReference type="EMBL" id="KZ821229">
    <property type="protein sequence ID" value="PYH45846.1"/>
    <property type="molecule type" value="Genomic_DNA"/>
</dbReference>
<dbReference type="STRING" id="1450539.A0A318ZE86"/>
<evidence type="ECO:0000256" key="3">
    <source>
        <dbReference type="SAM" id="MobiDB-lite"/>
    </source>
</evidence>
<dbReference type="InterPro" id="IPR024688">
    <property type="entry name" value="Mac_dom"/>
</dbReference>
<evidence type="ECO:0000259" key="4">
    <source>
        <dbReference type="Pfam" id="PF12464"/>
    </source>
</evidence>
<dbReference type="Proteomes" id="UP000248349">
    <property type="component" value="Unassembled WGS sequence"/>
</dbReference>
<keyword evidence="2" id="KW-0808">Transferase</keyword>
<evidence type="ECO:0000256" key="1">
    <source>
        <dbReference type="ARBA" id="ARBA00007274"/>
    </source>
</evidence>
<dbReference type="GeneID" id="37076078"/>
<accession>A0A318ZE86</accession>
<feature type="domain" description="Maltose/galactoside acetyltransferase" evidence="4">
    <location>
        <begin position="71"/>
        <end position="102"/>
    </location>
</feature>
<organism evidence="5 6">
    <name type="scientific">Aspergillus saccharolyticus JOP 1030-1</name>
    <dbReference type="NCBI Taxonomy" id="1450539"/>
    <lineage>
        <taxon>Eukaryota</taxon>
        <taxon>Fungi</taxon>
        <taxon>Dikarya</taxon>
        <taxon>Ascomycota</taxon>
        <taxon>Pezizomycotina</taxon>
        <taxon>Eurotiomycetes</taxon>
        <taxon>Eurotiomycetidae</taxon>
        <taxon>Eurotiales</taxon>
        <taxon>Aspergillaceae</taxon>
        <taxon>Aspergillus</taxon>
        <taxon>Aspergillus subgen. Circumdati</taxon>
    </lineage>
</organism>
<feature type="region of interest" description="Disordered" evidence="3">
    <location>
        <begin position="1"/>
        <end position="62"/>
    </location>
</feature>
<keyword evidence="6" id="KW-1185">Reference proteome</keyword>
<name>A0A318ZE86_9EURO</name>
<evidence type="ECO:0000256" key="2">
    <source>
        <dbReference type="ARBA" id="ARBA00022679"/>
    </source>
</evidence>
<protein>
    <recommendedName>
        <fullName evidence="4">Maltose/galactoside acetyltransferase domain-containing protein</fullName>
    </recommendedName>
</protein>
<dbReference type="GO" id="GO:0016407">
    <property type="term" value="F:acetyltransferase activity"/>
    <property type="evidence" value="ECO:0007669"/>
    <property type="project" value="InterPro"/>
</dbReference>
<dbReference type="AlphaFoldDB" id="A0A318ZE86"/>
<comment type="similarity">
    <text evidence="1">Belongs to the transferase hexapeptide repeat family.</text>
</comment>
<dbReference type="RefSeq" id="XP_025431828.1">
    <property type="nucleotide sequence ID" value="XM_025574850.1"/>
</dbReference>
<gene>
    <name evidence="5" type="ORF">BP01DRAFT_356058</name>
</gene>
<dbReference type="OrthoDB" id="25818at2759"/>
<proteinExistence type="inferred from homology"/>